<evidence type="ECO:0008006" key="2">
    <source>
        <dbReference type="Google" id="ProtNLM"/>
    </source>
</evidence>
<feature type="non-terminal residue" evidence="1">
    <location>
        <position position="1"/>
    </location>
</feature>
<gene>
    <name evidence="1" type="ORF">METZ01_LOCUS323080</name>
</gene>
<dbReference type="AlphaFoldDB" id="A0A382PAD5"/>
<protein>
    <recommendedName>
        <fullName evidence="2">Outer membrane protein beta-barrel domain-containing protein</fullName>
    </recommendedName>
</protein>
<dbReference type="EMBL" id="UINC01105924">
    <property type="protein sequence ID" value="SVC70226.1"/>
    <property type="molecule type" value="Genomic_DNA"/>
</dbReference>
<organism evidence="1">
    <name type="scientific">marine metagenome</name>
    <dbReference type="NCBI Taxonomy" id="408172"/>
    <lineage>
        <taxon>unclassified sequences</taxon>
        <taxon>metagenomes</taxon>
        <taxon>ecological metagenomes</taxon>
    </lineage>
</organism>
<sequence>SDSEESFTLGLGAKLFILNLPVEFNYAYQDFGIFGGLNHMGMTLTY</sequence>
<proteinExistence type="predicted"/>
<reference evidence="1" key="1">
    <citation type="submission" date="2018-05" db="EMBL/GenBank/DDBJ databases">
        <authorList>
            <person name="Lanie J.A."/>
            <person name="Ng W.-L."/>
            <person name="Kazmierczak K.M."/>
            <person name="Andrzejewski T.M."/>
            <person name="Davidsen T.M."/>
            <person name="Wayne K.J."/>
            <person name="Tettelin H."/>
            <person name="Glass J.I."/>
            <person name="Rusch D."/>
            <person name="Podicherti R."/>
            <person name="Tsui H.-C.T."/>
            <person name="Winkler M.E."/>
        </authorList>
    </citation>
    <scope>NUCLEOTIDE SEQUENCE</scope>
</reference>
<accession>A0A382PAD5</accession>
<evidence type="ECO:0000313" key="1">
    <source>
        <dbReference type="EMBL" id="SVC70226.1"/>
    </source>
</evidence>
<name>A0A382PAD5_9ZZZZ</name>